<name>A0A518B921_9BACT</name>
<reference evidence="3 4" key="1">
    <citation type="submission" date="2019-02" db="EMBL/GenBank/DDBJ databases">
        <title>Deep-cultivation of Planctomycetes and their phenomic and genomic characterization uncovers novel biology.</title>
        <authorList>
            <person name="Wiegand S."/>
            <person name="Jogler M."/>
            <person name="Boedeker C."/>
            <person name="Pinto D."/>
            <person name="Vollmers J."/>
            <person name="Rivas-Marin E."/>
            <person name="Kohn T."/>
            <person name="Peeters S.H."/>
            <person name="Heuer A."/>
            <person name="Rast P."/>
            <person name="Oberbeckmann S."/>
            <person name="Bunk B."/>
            <person name="Jeske O."/>
            <person name="Meyerdierks A."/>
            <person name="Storesund J.E."/>
            <person name="Kallscheuer N."/>
            <person name="Luecker S."/>
            <person name="Lage O.M."/>
            <person name="Pohl T."/>
            <person name="Merkel B.J."/>
            <person name="Hornburger P."/>
            <person name="Mueller R.-W."/>
            <person name="Bruemmer F."/>
            <person name="Labrenz M."/>
            <person name="Spormann A.M."/>
            <person name="Op den Camp H."/>
            <person name="Overmann J."/>
            <person name="Amann R."/>
            <person name="Jetten M.S.M."/>
            <person name="Mascher T."/>
            <person name="Medema M.H."/>
            <person name="Devos D.P."/>
            <person name="Kaster A.-K."/>
            <person name="Ovreas L."/>
            <person name="Rohde M."/>
            <person name="Galperin M.Y."/>
            <person name="Jogler C."/>
        </authorList>
    </citation>
    <scope>NUCLEOTIDE SEQUENCE [LARGE SCALE GENOMIC DNA]</scope>
    <source>
        <strain evidence="3 4">Pan216</strain>
    </source>
</reference>
<accession>A0A518B921</accession>
<dbReference type="SUPFAM" id="SSF52266">
    <property type="entry name" value="SGNH hydrolase"/>
    <property type="match status" value="1"/>
</dbReference>
<dbReference type="Gene3D" id="3.40.50.1110">
    <property type="entry name" value="SGNH hydrolase"/>
    <property type="match status" value="1"/>
</dbReference>
<dbReference type="AlphaFoldDB" id="A0A518B921"/>
<evidence type="ECO:0000256" key="1">
    <source>
        <dbReference type="SAM" id="SignalP"/>
    </source>
</evidence>
<dbReference type="KEGG" id="knv:Pan216_43590"/>
<dbReference type="InterPro" id="IPR051532">
    <property type="entry name" value="Ester_Hydrolysis_Enzymes"/>
</dbReference>
<dbReference type="PANTHER" id="PTHR30383:SF26">
    <property type="entry name" value="SGNH HYDROLASE-TYPE ESTERASE DOMAIN-CONTAINING PROTEIN"/>
    <property type="match status" value="1"/>
</dbReference>
<keyword evidence="3" id="KW-0378">Hydrolase</keyword>
<dbReference type="Proteomes" id="UP000317093">
    <property type="component" value="Chromosome"/>
</dbReference>
<keyword evidence="1" id="KW-0732">Signal</keyword>
<evidence type="ECO:0000313" key="3">
    <source>
        <dbReference type="EMBL" id="QDU63479.1"/>
    </source>
</evidence>
<sequence length="249" mass="27241" precursor="true">MNRFAISLVASCLVVSLVSAKDTKPAKKATSRVTGVSKRLQKNPAFAEVVDDPSLPRVLLIGDSISIGYTVPVRDMLKGKANVHRIMTNGGPTTRGVEQLDSWIGKGDWDLIHFNWGLHDLKFMDDGKKQVSLEDYKKNLNELTDRLGKTGAILVWASTTPVPEGNLKPIRHDSDVKAYNAAAAEIMKKKNIATDDLYSFAKPKLEKIQIPVNVHFTPAGSKVLGKQVAGYIQKKLKDAPKKEPATPGT</sequence>
<feature type="chain" id="PRO_5022243799" evidence="1">
    <location>
        <begin position="21"/>
        <end position="249"/>
    </location>
</feature>
<organism evidence="3 4">
    <name type="scientific">Kolteria novifilia</name>
    <dbReference type="NCBI Taxonomy" id="2527975"/>
    <lineage>
        <taxon>Bacteria</taxon>
        <taxon>Pseudomonadati</taxon>
        <taxon>Planctomycetota</taxon>
        <taxon>Planctomycetia</taxon>
        <taxon>Kolteriales</taxon>
        <taxon>Kolteriaceae</taxon>
        <taxon>Kolteria</taxon>
    </lineage>
</organism>
<dbReference type="EMBL" id="CP036279">
    <property type="protein sequence ID" value="QDU63479.1"/>
    <property type="molecule type" value="Genomic_DNA"/>
</dbReference>
<dbReference type="RefSeq" id="WP_419192794.1">
    <property type="nucleotide sequence ID" value="NZ_CP036279.1"/>
</dbReference>
<evidence type="ECO:0000313" key="4">
    <source>
        <dbReference type="Proteomes" id="UP000317093"/>
    </source>
</evidence>
<dbReference type="PANTHER" id="PTHR30383">
    <property type="entry name" value="THIOESTERASE 1/PROTEASE 1/LYSOPHOSPHOLIPASE L1"/>
    <property type="match status" value="1"/>
</dbReference>
<dbReference type="GO" id="GO:0004622">
    <property type="term" value="F:phosphatidylcholine lysophospholipase activity"/>
    <property type="evidence" value="ECO:0007669"/>
    <property type="project" value="TreeGrafter"/>
</dbReference>
<evidence type="ECO:0000259" key="2">
    <source>
        <dbReference type="Pfam" id="PF13472"/>
    </source>
</evidence>
<dbReference type="CDD" id="cd00229">
    <property type="entry name" value="SGNH_hydrolase"/>
    <property type="match status" value="1"/>
</dbReference>
<feature type="domain" description="SGNH hydrolase-type esterase" evidence="2">
    <location>
        <begin position="61"/>
        <end position="222"/>
    </location>
</feature>
<dbReference type="InterPro" id="IPR036514">
    <property type="entry name" value="SGNH_hydro_sf"/>
</dbReference>
<protein>
    <submittedName>
        <fullName evidence="3">GDSL-like Lipase/Acylhydrolase</fullName>
    </submittedName>
</protein>
<feature type="signal peptide" evidence="1">
    <location>
        <begin position="1"/>
        <end position="20"/>
    </location>
</feature>
<gene>
    <name evidence="3" type="ORF">Pan216_43590</name>
</gene>
<dbReference type="InterPro" id="IPR013830">
    <property type="entry name" value="SGNH_hydro"/>
</dbReference>
<keyword evidence="4" id="KW-1185">Reference proteome</keyword>
<dbReference type="Pfam" id="PF13472">
    <property type="entry name" value="Lipase_GDSL_2"/>
    <property type="match status" value="1"/>
</dbReference>
<proteinExistence type="predicted"/>